<reference evidence="8 9" key="1">
    <citation type="submission" date="2015-11" db="EMBL/GenBank/DDBJ databases">
        <title>Expanding the genomic diversity of Burkholderia species for the development of highly accurate diagnostics.</title>
        <authorList>
            <person name="Sahl J."/>
            <person name="Keim P."/>
            <person name="Wagner D."/>
        </authorList>
    </citation>
    <scope>NUCLEOTIDE SEQUENCE [LARGE SCALE GENOMIC DNA]</scope>
    <source>
        <strain evidence="8 9">MSMB368WGS</strain>
    </source>
</reference>
<evidence type="ECO:0000259" key="7">
    <source>
        <dbReference type="Pfam" id="PF04138"/>
    </source>
</evidence>
<dbReference type="GO" id="GO:0000271">
    <property type="term" value="P:polysaccharide biosynthetic process"/>
    <property type="evidence" value="ECO:0007669"/>
    <property type="project" value="InterPro"/>
</dbReference>
<feature type="transmembrane region" description="Helical" evidence="6">
    <location>
        <begin position="99"/>
        <end position="123"/>
    </location>
</feature>
<comment type="subcellular location">
    <subcellularLocation>
        <location evidence="1">Membrane</location>
        <topology evidence="1">Multi-pass membrane protein</topology>
    </subcellularLocation>
</comment>
<proteinExistence type="inferred from homology"/>
<accession>A0A132E5X3</accession>
<name>A0A132E5X3_9BURK</name>
<evidence type="ECO:0000313" key="9">
    <source>
        <dbReference type="Proteomes" id="UP000062912"/>
    </source>
</evidence>
<feature type="transmembrane region" description="Helical" evidence="6">
    <location>
        <begin position="12"/>
        <end position="33"/>
    </location>
</feature>
<evidence type="ECO:0000256" key="2">
    <source>
        <dbReference type="ARBA" id="ARBA00009399"/>
    </source>
</evidence>
<evidence type="ECO:0000256" key="4">
    <source>
        <dbReference type="ARBA" id="ARBA00022989"/>
    </source>
</evidence>
<dbReference type="Proteomes" id="UP000062912">
    <property type="component" value="Unassembled WGS sequence"/>
</dbReference>
<dbReference type="InterPro" id="IPR007267">
    <property type="entry name" value="GtrA_DPMS_TM"/>
</dbReference>
<evidence type="ECO:0000256" key="3">
    <source>
        <dbReference type="ARBA" id="ARBA00022692"/>
    </source>
</evidence>
<dbReference type="Pfam" id="PF04138">
    <property type="entry name" value="GtrA_DPMS_TM"/>
    <property type="match status" value="1"/>
</dbReference>
<feature type="transmembrane region" description="Helical" evidence="6">
    <location>
        <begin position="39"/>
        <end position="60"/>
    </location>
</feature>
<dbReference type="InterPro" id="IPR051401">
    <property type="entry name" value="GtrA_CellWall_Glycosyl"/>
</dbReference>
<comment type="caution">
    <text evidence="8">The sequence shown here is derived from an EMBL/GenBank/DDBJ whole genome shotgun (WGS) entry which is preliminary data.</text>
</comment>
<feature type="domain" description="GtrA/DPMS transmembrane" evidence="7">
    <location>
        <begin position="11"/>
        <end position="125"/>
    </location>
</feature>
<evidence type="ECO:0000313" key="8">
    <source>
        <dbReference type="EMBL" id="KWF16772.1"/>
    </source>
</evidence>
<dbReference type="RefSeq" id="WP_060247591.1">
    <property type="nucleotide sequence ID" value="NZ_LPJR01000096.1"/>
</dbReference>
<keyword evidence="3 6" id="KW-0812">Transmembrane</keyword>
<evidence type="ECO:0000256" key="5">
    <source>
        <dbReference type="ARBA" id="ARBA00023136"/>
    </source>
</evidence>
<dbReference type="GO" id="GO:0005886">
    <property type="term" value="C:plasma membrane"/>
    <property type="evidence" value="ECO:0007669"/>
    <property type="project" value="TreeGrafter"/>
</dbReference>
<organism evidence="8 9">
    <name type="scientific">Burkholderia pseudomultivorans</name>
    <dbReference type="NCBI Taxonomy" id="1207504"/>
    <lineage>
        <taxon>Bacteria</taxon>
        <taxon>Pseudomonadati</taxon>
        <taxon>Pseudomonadota</taxon>
        <taxon>Betaproteobacteria</taxon>
        <taxon>Burkholderiales</taxon>
        <taxon>Burkholderiaceae</taxon>
        <taxon>Burkholderia</taxon>
        <taxon>Burkholderia cepacia complex</taxon>
    </lineage>
</organism>
<dbReference type="AlphaFoldDB" id="A0A132E5X3"/>
<sequence>MIGPETRRFVRYASVGAIGTAMQYGTTAMLVSLRACDVVVASCTGSIAGAGVNYLLNYHVTFRAVGSHCATALRFFPVAALGIAVNGVLMWLLSYRGRWPWLAAQCMSTVVVLVTTYTANSLWTFRIRRR</sequence>
<keyword evidence="4 6" id="KW-1133">Transmembrane helix</keyword>
<protein>
    <recommendedName>
        <fullName evidence="7">GtrA/DPMS transmembrane domain-containing protein</fullName>
    </recommendedName>
</protein>
<keyword evidence="5 6" id="KW-0472">Membrane</keyword>
<comment type="similarity">
    <text evidence="2">Belongs to the GtrA family.</text>
</comment>
<dbReference type="EMBL" id="LPJR01000096">
    <property type="protein sequence ID" value="KWF16772.1"/>
    <property type="molecule type" value="Genomic_DNA"/>
</dbReference>
<dbReference type="PANTHER" id="PTHR38459">
    <property type="entry name" value="PROPHAGE BACTOPRENOL-LINKED GLUCOSE TRANSLOCASE HOMOLOG"/>
    <property type="match status" value="1"/>
</dbReference>
<evidence type="ECO:0000256" key="1">
    <source>
        <dbReference type="ARBA" id="ARBA00004141"/>
    </source>
</evidence>
<evidence type="ECO:0000256" key="6">
    <source>
        <dbReference type="SAM" id="Phobius"/>
    </source>
</evidence>
<gene>
    <name evidence="8" type="ORF">WT56_34055</name>
</gene>
<dbReference type="PANTHER" id="PTHR38459:SF1">
    <property type="entry name" value="PROPHAGE BACTOPRENOL-LINKED GLUCOSE TRANSLOCASE HOMOLOG"/>
    <property type="match status" value="1"/>
</dbReference>
<dbReference type="OrthoDB" id="5296904at2"/>
<feature type="transmembrane region" description="Helical" evidence="6">
    <location>
        <begin position="72"/>
        <end position="93"/>
    </location>
</feature>